<evidence type="ECO:0000313" key="2">
    <source>
        <dbReference type="Proteomes" id="UP001521785"/>
    </source>
</evidence>
<dbReference type="Proteomes" id="UP001521785">
    <property type="component" value="Unassembled WGS sequence"/>
</dbReference>
<comment type="caution">
    <text evidence="1">The sequence shown here is derived from an EMBL/GenBank/DDBJ whole genome shotgun (WGS) entry which is preliminary data.</text>
</comment>
<dbReference type="EMBL" id="JAKJXO020000001">
    <property type="protein sequence ID" value="KAL1613265.1"/>
    <property type="molecule type" value="Genomic_DNA"/>
</dbReference>
<proteinExistence type="predicted"/>
<accession>A0ABR3S975</accession>
<organism evidence="1 2">
    <name type="scientific">Paraconiothyrium brasiliense</name>
    <dbReference type="NCBI Taxonomy" id="300254"/>
    <lineage>
        <taxon>Eukaryota</taxon>
        <taxon>Fungi</taxon>
        <taxon>Dikarya</taxon>
        <taxon>Ascomycota</taxon>
        <taxon>Pezizomycotina</taxon>
        <taxon>Dothideomycetes</taxon>
        <taxon>Pleosporomycetidae</taxon>
        <taxon>Pleosporales</taxon>
        <taxon>Massarineae</taxon>
        <taxon>Didymosphaeriaceae</taxon>
        <taxon>Paraconiothyrium</taxon>
    </lineage>
</organism>
<reference evidence="1 2" key="1">
    <citation type="submission" date="2024-02" db="EMBL/GenBank/DDBJ databases">
        <title>De novo assembly and annotation of 12 fungi associated with fruit tree decline syndrome in Ontario, Canada.</title>
        <authorList>
            <person name="Sulman M."/>
            <person name="Ellouze W."/>
            <person name="Ilyukhin E."/>
        </authorList>
    </citation>
    <scope>NUCLEOTIDE SEQUENCE [LARGE SCALE GENOMIC DNA]</scope>
    <source>
        <strain evidence="1 2">M42-189</strain>
    </source>
</reference>
<name>A0ABR3S975_9PLEO</name>
<keyword evidence="2" id="KW-1185">Reference proteome</keyword>
<sequence length="247" mass="28399">MTFVTNLGRASMLGRMVDFDNKARPKFLRIFSRSCGPASQLYLGDIEYHLHKQTIEAIGIDKNLKRIPSNDVHSFVPRIKPEWNPYPPALTPSASQWPPFPSLKYFNKCRLEDVSHITCCVNQDHTHRPIVGMMLHYRGGRRACVGQYRHDWVVQPPLVVNDAESMPLILTMYRDCDYGEYVEDSKGIYIMAASVGGASVQGADAGDLEGKYVWKTLRIPWFGWLEWWFSDSHHWNDRSFFHVAHVG</sequence>
<protein>
    <submittedName>
        <fullName evidence="1">Uncharacterized protein</fullName>
    </submittedName>
</protein>
<gene>
    <name evidence="1" type="ORF">SLS60_001497</name>
</gene>
<evidence type="ECO:0000313" key="1">
    <source>
        <dbReference type="EMBL" id="KAL1613265.1"/>
    </source>
</evidence>